<reference evidence="7" key="2">
    <citation type="submission" date="2020-05" db="UniProtKB">
        <authorList>
            <consortium name="EnsemblMetazoa"/>
        </authorList>
    </citation>
    <scope>IDENTIFICATION</scope>
    <source>
        <strain evidence="7">IAEA</strain>
    </source>
</reference>
<evidence type="ECO:0000313" key="7">
    <source>
        <dbReference type="EnsemblMetazoa" id="GPAI021577-PA"/>
    </source>
</evidence>
<keyword evidence="1" id="KW-0723">Serine/threonine-protein kinase</keyword>
<dbReference type="Pfam" id="PF00069">
    <property type="entry name" value="Pkinase"/>
    <property type="match status" value="1"/>
</dbReference>
<evidence type="ECO:0000256" key="2">
    <source>
        <dbReference type="ARBA" id="ARBA00022679"/>
    </source>
</evidence>
<dbReference type="GO" id="GO:0004674">
    <property type="term" value="F:protein serine/threonine kinase activity"/>
    <property type="evidence" value="ECO:0007669"/>
    <property type="project" value="UniProtKB-KW"/>
</dbReference>
<evidence type="ECO:0000256" key="3">
    <source>
        <dbReference type="ARBA" id="ARBA00022741"/>
    </source>
</evidence>
<evidence type="ECO:0000256" key="1">
    <source>
        <dbReference type="ARBA" id="ARBA00022527"/>
    </source>
</evidence>
<proteinExistence type="predicted"/>
<protein>
    <recommendedName>
        <fullName evidence="6">Protein kinase domain-containing protein</fullName>
    </recommendedName>
</protein>
<dbReference type="SUPFAM" id="SSF56112">
    <property type="entry name" value="Protein kinase-like (PK-like)"/>
    <property type="match status" value="1"/>
</dbReference>
<dbReference type="PANTHER" id="PTHR24351">
    <property type="entry name" value="RIBOSOMAL PROTEIN S6 KINASE"/>
    <property type="match status" value="1"/>
</dbReference>
<dbReference type="PROSITE" id="PS50011">
    <property type="entry name" value="PROTEIN_KINASE_DOM"/>
    <property type="match status" value="1"/>
</dbReference>
<dbReference type="EnsemblMetazoa" id="GPAI021577-RA">
    <property type="protein sequence ID" value="GPAI021577-PA"/>
    <property type="gene ID" value="GPAI021577"/>
</dbReference>
<dbReference type="SMART" id="SM00220">
    <property type="entry name" value="S_TKc"/>
    <property type="match status" value="1"/>
</dbReference>
<keyword evidence="2" id="KW-0808">Transferase</keyword>
<dbReference type="InterPro" id="IPR011009">
    <property type="entry name" value="Kinase-like_dom_sf"/>
</dbReference>
<accession>A0A1A9ZQ59</accession>
<keyword evidence="4" id="KW-0418">Kinase</keyword>
<feature type="domain" description="Protein kinase" evidence="6">
    <location>
        <begin position="1"/>
        <end position="186"/>
    </location>
</feature>
<dbReference type="Proteomes" id="UP000092445">
    <property type="component" value="Unassembled WGS sequence"/>
</dbReference>
<dbReference type="GO" id="GO:0005524">
    <property type="term" value="F:ATP binding"/>
    <property type="evidence" value="ECO:0007669"/>
    <property type="project" value="UniProtKB-KW"/>
</dbReference>
<dbReference type="AlphaFoldDB" id="A0A1A9ZQ59"/>
<keyword evidence="3" id="KW-0547">Nucleotide-binding</keyword>
<dbReference type="Gene3D" id="1.10.510.10">
    <property type="entry name" value="Transferase(Phosphotransferase) domain 1"/>
    <property type="match status" value="1"/>
</dbReference>
<evidence type="ECO:0000313" key="8">
    <source>
        <dbReference type="Proteomes" id="UP000092445"/>
    </source>
</evidence>
<evidence type="ECO:0000256" key="4">
    <source>
        <dbReference type="ARBA" id="ARBA00022777"/>
    </source>
</evidence>
<dbReference type="InterPro" id="IPR000719">
    <property type="entry name" value="Prot_kinase_dom"/>
</dbReference>
<dbReference type="InterPro" id="IPR008271">
    <property type="entry name" value="Ser/Thr_kinase_AS"/>
</dbReference>
<evidence type="ECO:0000259" key="6">
    <source>
        <dbReference type="PROSITE" id="PS50011"/>
    </source>
</evidence>
<keyword evidence="5" id="KW-0067">ATP-binding</keyword>
<reference evidence="8" key="1">
    <citation type="submission" date="2014-03" db="EMBL/GenBank/DDBJ databases">
        <authorList>
            <person name="Aksoy S."/>
            <person name="Warren W."/>
            <person name="Wilson R.K."/>
        </authorList>
    </citation>
    <scope>NUCLEOTIDE SEQUENCE [LARGE SCALE GENOMIC DNA]</scope>
    <source>
        <strain evidence="8">IAEA</strain>
    </source>
</reference>
<sequence>MDKDSGGHWFTGPCKNEHFSEATVKIFIAEIVLAVEHRHRLGIIYRDIKLENILLHSQGHLILSDFGLRKILSSESDCRAYSFSGTVEYMAPEVICAVVTSYNRALDWWSIEALTYELLNEVSPFTVEQQNVTCNKNKEQEVHPILPATLGERVNDFMLKMLHKDPKEPLDGNGKSARDIKSHPFLRGIIENKLRSKR</sequence>
<name>A0A1A9ZQ59_GLOPL</name>
<organism evidence="7 8">
    <name type="scientific">Glossina pallidipes</name>
    <name type="common">Tsetse fly</name>
    <dbReference type="NCBI Taxonomy" id="7398"/>
    <lineage>
        <taxon>Eukaryota</taxon>
        <taxon>Metazoa</taxon>
        <taxon>Ecdysozoa</taxon>
        <taxon>Arthropoda</taxon>
        <taxon>Hexapoda</taxon>
        <taxon>Insecta</taxon>
        <taxon>Pterygota</taxon>
        <taxon>Neoptera</taxon>
        <taxon>Endopterygota</taxon>
        <taxon>Diptera</taxon>
        <taxon>Brachycera</taxon>
        <taxon>Muscomorpha</taxon>
        <taxon>Hippoboscoidea</taxon>
        <taxon>Glossinidae</taxon>
        <taxon>Glossina</taxon>
    </lineage>
</organism>
<dbReference type="VEuPathDB" id="VectorBase:GPAI021577"/>
<keyword evidence="8" id="KW-1185">Reference proteome</keyword>
<dbReference type="PROSITE" id="PS00108">
    <property type="entry name" value="PROTEIN_KINASE_ST"/>
    <property type="match status" value="1"/>
</dbReference>
<evidence type="ECO:0000256" key="5">
    <source>
        <dbReference type="ARBA" id="ARBA00022840"/>
    </source>
</evidence>
<dbReference type="STRING" id="7398.A0A1A9ZQ59"/>